<feature type="domain" description="Sulfotransferase" evidence="2">
    <location>
        <begin position="160"/>
        <end position="316"/>
    </location>
</feature>
<organism evidence="3">
    <name type="scientific">uncultured Rubrobacteraceae bacterium</name>
    <dbReference type="NCBI Taxonomy" id="349277"/>
    <lineage>
        <taxon>Bacteria</taxon>
        <taxon>Bacillati</taxon>
        <taxon>Actinomycetota</taxon>
        <taxon>Rubrobacteria</taxon>
        <taxon>Rubrobacterales</taxon>
        <taxon>Rubrobacteraceae</taxon>
        <taxon>environmental samples</taxon>
    </lineage>
</organism>
<dbReference type="GO" id="GO:0006044">
    <property type="term" value="P:N-acetylglucosamine metabolic process"/>
    <property type="evidence" value="ECO:0007669"/>
    <property type="project" value="TreeGrafter"/>
</dbReference>
<dbReference type="InterPro" id="IPR027417">
    <property type="entry name" value="P-loop_NTPase"/>
</dbReference>
<evidence type="ECO:0000256" key="1">
    <source>
        <dbReference type="SAM" id="MobiDB-lite"/>
    </source>
</evidence>
<dbReference type="InterPro" id="IPR000863">
    <property type="entry name" value="Sulfotransferase_dom"/>
</dbReference>
<feature type="region of interest" description="Disordered" evidence="1">
    <location>
        <begin position="178"/>
        <end position="207"/>
    </location>
</feature>
<feature type="compositionally biased region" description="Basic and acidic residues" evidence="1">
    <location>
        <begin position="188"/>
        <end position="207"/>
    </location>
</feature>
<reference evidence="3" key="1">
    <citation type="submission" date="2020-02" db="EMBL/GenBank/DDBJ databases">
        <authorList>
            <person name="Meier V. D."/>
        </authorList>
    </citation>
    <scope>NUCLEOTIDE SEQUENCE</scope>
    <source>
        <strain evidence="3">AVDCRST_MAG28</strain>
    </source>
</reference>
<evidence type="ECO:0000259" key="2">
    <source>
        <dbReference type="Pfam" id="PF00685"/>
    </source>
</evidence>
<gene>
    <name evidence="3" type="ORF">AVDCRST_MAG28-1260</name>
</gene>
<sequence>MARRGKALLNRVGYTARALGKLGRQEQEIAALRALLTRREAGEREAGIRPEDVVWVFGSGRTGSSWLTFMMGALSDHTRWNEPLVGYLFGHLYYERGWTRQDAKHFILSSDYEEVWLGAVRGLVLDGGVARFPERAGGGYLVIKEPHGSIGAPILMKALPESRMIFLVRDPRDVVASSLDAHGQGSRPSERRRTKRPELFEKSTKADRKPNAFIRGQSTTYLQDFEFTRQAYEAHNGRKVLVRYEDLRTDTSATMKHIYSTLKMPVQEDELVRVVERFSWENIPEDEKGPGTIRRKATPGGWREDLTPEQIEIVERETAPILDEFYAGG</sequence>
<dbReference type="AlphaFoldDB" id="A0A6J4QPD3"/>
<protein>
    <recommendedName>
        <fullName evidence="2">Sulfotransferase domain-containing protein</fullName>
    </recommendedName>
</protein>
<evidence type="ECO:0000313" key="3">
    <source>
        <dbReference type="EMBL" id="CAA9450904.1"/>
    </source>
</evidence>
<dbReference type="PANTHER" id="PTHR10704:SF44">
    <property type="entry name" value="LD35051P-RELATED"/>
    <property type="match status" value="1"/>
</dbReference>
<dbReference type="PANTHER" id="PTHR10704">
    <property type="entry name" value="CARBOHYDRATE SULFOTRANSFERASE"/>
    <property type="match status" value="1"/>
</dbReference>
<dbReference type="GO" id="GO:0001517">
    <property type="term" value="F:N-acetylglucosamine 6-O-sulfotransferase activity"/>
    <property type="evidence" value="ECO:0007669"/>
    <property type="project" value="TreeGrafter"/>
</dbReference>
<dbReference type="GO" id="GO:0006790">
    <property type="term" value="P:sulfur compound metabolic process"/>
    <property type="evidence" value="ECO:0007669"/>
    <property type="project" value="TreeGrafter"/>
</dbReference>
<dbReference type="Gene3D" id="3.40.50.300">
    <property type="entry name" value="P-loop containing nucleotide triphosphate hydrolases"/>
    <property type="match status" value="1"/>
</dbReference>
<name>A0A6J4QPD3_9ACTN</name>
<dbReference type="Pfam" id="PF00685">
    <property type="entry name" value="Sulfotransfer_1"/>
    <property type="match status" value="1"/>
</dbReference>
<dbReference type="InterPro" id="IPR051135">
    <property type="entry name" value="Gal/GlcNAc/GalNAc_ST"/>
</dbReference>
<proteinExistence type="predicted"/>
<dbReference type="EMBL" id="CADCVE010000029">
    <property type="protein sequence ID" value="CAA9450904.1"/>
    <property type="molecule type" value="Genomic_DNA"/>
</dbReference>
<dbReference type="SUPFAM" id="SSF52540">
    <property type="entry name" value="P-loop containing nucleoside triphosphate hydrolases"/>
    <property type="match status" value="1"/>
</dbReference>
<accession>A0A6J4QPD3</accession>